<evidence type="ECO:0000256" key="2">
    <source>
        <dbReference type="SAM" id="SignalP"/>
    </source>
</evidence>
<feature type="signal peptide" evidence="2">
    <location>
        <begin position="1"/>
        <end position="28"/>
    </location>
</feature>
<dbReference type="RefSeq" id="WP_207680633.1">
    <property type="nucleotide sequence ID" value="NZ_CP061800.1"/>
</dbReference>
<dbReference type="SUPFAM" id="SSF63446">
    <property type="entry name" value="Type I dockerin domain"/>
    <property type="match status" value="1"/>
</dbReference>
<keyword evidence="4" id="KW-1185">Reference proteome</keyword>
<dbReference type="KEGG" id="dmm:dnm_100290"/>
<dbReference type="PANTHER" id="PTHR23303">
    <property type="entry name" value="CARBOXYPEPTIDASE REGULATORY REGION-CONTAINING"/>
    <property type="match status" value="1"/>
</dbReference>
<dbReference type="InterPro" id="IPR036439">
    <property type="entry name" value="Dockerin_dom_sf"/>
</dbReference>
<accession>A0A975BY03</accession>
<dbReference type="PANTHER" id="PTHR23303:SF14">
    <property type="entry name" value="BOS COMPLEX SUBUNIT NOMO1-RELATED"/>
    <property type="match status" value="1"/>
</dbReference>
<evidence type="ECO:0000313" key="4">
    <source>
        <dbReference type="Proteomes" id="UP000663722"/>
    </source>
</evidence>
<name>A0A975BY03_9BACT</name>
<sequence length="638" mass="67806">MNKIKSKIVSAQVVFLAALILFPMPLCAQNNGSISGTVYQSDGITPFTENVIYIEAIPGDVPCGDLDTIGSAYTNSSDGTYRIENLPPGTYHLRTSIPEKINYANEWWASSESVTDCNLAQSVTLGDGASVSDKNFQLDAGAMISGTIYQSDGVTPFTGDSIYIDVISDEACGRKSAGWTQTNSSDGTYTVVGLPPGTYYLLTSISELNYVNEWWAESASVTDCDNAENLTVQAGEAVTGRNFQLDPGAAISGTIYQNDGVTPFTGASVYTDVVSGDPCGDWKTIRYTYTNSSDGTYTVVGLPPGTYFLLTSVMGPDYVDEWWAEKESVMLCSHAGSVTVEAAGVSVINKDFQLAYEATISGTVCQNDGVTRLTQAGISIQVISGDPCGDWNVDRSVSADASDGTYSITQLTPGTYYLRASVSAINYVDEWWAESASMSDCNLARPVTVAPGDSAIDKAFQLAPEATISGTVYQSDGVTPFTEEGTSVAVISGNPCGDWKKIASASVDTSDGTYVIGGLPGGIYYLHTLISKTDYADEWWAESASVTECAKAQSVMAESGTTVRERNFQIATLTKGDMNGDGHIRLDDAILALKAISGLQAIGIYSDANADGDGKIGLAEISYILRDISKHQNKMNPN</sequence>
<evidence type="ECO:0000256" key="1">
    <source>
        <dbReference type="ARBA" id="ARBA00022729"/>
    </source>
</evidence>
<dbReference type="Gene3D" id="2.60.40.1120">
    <property type="entry name" value="Carboxypeptidase-like, regulatory domain"/>
    <property type="match status" value="1"/>
</dbReference>
<dbReference type="Gene3D" id="1.10.1330.10">
    <property type="entry name" value="Dockerin domain"/>
    <property type="match status" value="1"/>
</dbReference>
<dbReference type="GO" id="GO:0030246">
    <property type="term" value="F:carbohydrate binding"/>
    <property type="evidence" value="ECO:0007669"/>
    <property type="project" value="InterPro"/>
</dbReference>
<dbReference type="SUPFAM" id="SSF117074">
    <property type="entry name" value="Hypothetical protein PA1324"/>
    <property type="match status" value="2"/>
</dbReference>
<dbReference type="Proteomes" id="UP000663722">
    <property type="component" value="Chromosome"/>
</dbReference>
<dbReference type="SUPFAM" id="SSF49452">
    <property type="entry name" value="Starch-binding domain-like"/>
    <property type="match status" value="2"/>
</dbReference>
<keyword evidence="1 2" id="KW-0732">Signal</keyword>
<protein>
    <submittedName>
        <fullName evidence="3">Immunoglobulin-like fold-containing</fullName>
    </submittedName>
</protein>
<proteinExistence type="predicted"/>
<reference evidence="3" key="1">
    <citation type="journal article" date="2021" name="Microb. Physiol.">
        <title>Proteogenomic Insights into the Physiology of Marine, Sulfate-Reducing, Filamentous Desulfonema limicola and Desulfonema magnum.</title>
        <authorList>
            <person name="Schnaars V."/>
            <person name="Wohlbrand L."/>
            <person name="Scheve S."/>
            <person name="Hinrichs C."/>
            <person name="Reinhardt R."/>
            <person name="Rabus R."/>
        </authorList>
    </citation>
    <scope>NUCLEOTIDE SEQUENCE</scope>
    <source>
        <strain evidence="3">4be13</strain>
    </source>
</reference>
<gene>
    <name evidence="3" type="ORF">dnm_100290</name>
</gene>
<feature type="chain" id="PRO_5037399535" evidence="2">
    <location>
        <begin position="29"/>
        <end position="638"/>
    </location>
</feature>
<dbReference type="EMBL" id="CP061800">
    <property type="protein sequence ID" value="QTA93921.1"/>
    <property type="molecule type" value="Genomic_DNA"/>
</dbReference>
<dbReference type="GO" id="GO:0000272">
    <property type="term" value="P:polysaccharide catabolic process"/>
    <property type="evidence" value="ECO:0007669"/>
    <property type="project" value="InterPro"/>
</dbReference>
<dbReference type="AlphaFoldDB" id="A0A975BY03"/>
<dbReference type="InterPro" id="IPR051417">
    <property type="entry name" value="SDr/BOS_complex"/>
</dbReference>
<evidence type="ECO:0000313" key="3">
    <source>
        <dbReference type="EMBL" id="QTA93921.1"/>
    </source>
</evidence>
<dbReference type="InterPro" id="IPR013784">
    <property type="entry name" value="Carb-bd-like_fold"/>
</dbReference>
<organism evidence="3 4">
    <name type="scientific">Desulfonema magnum</name>
    <dbReference type="NCBI Taxonomy" id="45655"/>
    <lineage>
        <taxon>Bacteria</taxon>
        <taxon>Pseudomonadati</taxon>
        <taxon>Thermodesulfobacteriota</taxon>
        <taxon>Desulfobacteria</taxon>
        <taxon>Desulfobacterales</taxon>
        <taxon>Desulfococcaceae</taxon>
        <taxon>Desulfonema</taxon>
    </lineage>
</organism>